<keyword evidence="3" id="KW-1185">Reference proteome</keyword>
<accession>A0A0R0L1T6</accession>
<dbReference type="InParanoid" id="A0A0R0L1T6"/>
<reference evidence="1" key="3">
    <citation type="submission" date="2018-07" db="EMBL/GenBank/DDBJ databases">
        <title>WGS assembly of Glycine max.</title>
        <authorList>
            <person name="Schmutz J."/>
            <person name="Cannon S."/>
            <person name="Schlueter J."/>
            <person name="Ma J."/>
            <person name="Mitros T."/>
            <person name="Nelson W."/>
            <person name="Hyten D."/>
            <person name="Song Q."/>
            <person name="Thelen J."/>
            <person name="Cheng J."/>
            <person name="Xu D."/>
            <person name="Hellsten U."/>
            <person name="May G."/>
            <person name="Yu Y."/>
            <person name="Sakurai T."/>
            <person name="Umezawa T."/>
            <person name="Bhattacharyya M."/>
            <person name="Sandhu D."/>
            <person name="Valliyodan B."/>
            <person name="Lindquist E."/>
            <person name="Peto M."/>
            <person name="Grant D."/>
            <person name="Shu S."/>
            <person name="Goodstein D."/>
            <person name="Barry K."/>
            <person name="Futrell-Griggs M."/>
            <person name="Abernathy B."/>
            <person name="Du J."/>
            <person name="Tian Z."/>
            <person name="Zhu L."/>
            <person name="Gill N."/>
            <person name="Joshi T."/>
            <person name="Libault M."/>
            <person name="Sethuraman A."/>
            <person name="Zhang X."/>
            <person name="Shinozaki K."/>
            <person name="Nguyen H."/>
            <person name="Wing R."/>
            <person name="Cregan P."/>
            <person name="Specht J."/>
            <person name="Grimwood J."/>
            <person name="Rokhsar D."/>
            <person name="Stacey G."/>
            <person name="Shoemaker R."/>
            <person name="Jackson S."/>
        </authorList>
    </citation>
    <scope>NUCLEOTIDE SEQUENCE</scope>
    <source>
        <tissue evidence="1">Callus</tissue>
    </source>
</reference>
<reference evidence="1 2" key="1">
    <citation type="journal article" date="2010" name="Nature">
        <title>Genome sequence of the palaeopolyploid soybean.</title>
        <authorList>
            <person name="Schmutz J."/>
            <person name="Cannon S.B."/>
            <person name="Schlueter J."/>
            <person name="Ma J."/>
            <person name="Mitros T."/>
            <person name="Nelson W."/>
            <person name="Hyten D.L."/>
            <person name="Song Q."/>
            <person name="Thelen J.J."/>
            <person name="Cheng J."/>
            <person name="Xu D."/>
            <person name="Hellsten U."/>
            <person name="May G.D."/>
            <person name="Yu Y."/>
            <person name="Sakurai T."/>
            <person name="Umezawa T."/>
            <person name="Bhattacharyya M.K."/>
            <person name="Sandhu D."/>
            <person name="Valliyodan B."/>
            <person name="Lindquist E."/>
            <person name="Peto M."/>
            <person name="Grant D."/>
            <person name="Shu S."/>
            <person name="Goodstein D."/>
            <person name="Barry K."/>
            <person name="Futrell-Griggs M."/>
            <person name="Abernathy B."/>
            <person name="Du J."/>
            <person name="Tian Z."/>
            <person name="Zhu L."/>
            <person name="Gill N."/>
            <person name="Joshi T."/>
            <person name="Libault M."/>
            <person name="Sethuraman A."/>
            <person name="Zhang X.-C."/>
            <person name="Shinozaki K."/>
            <person name="Nguyen H.T."/>
            <person name="Wing R.A."/>
            <person name="Cregan P."/>
            <person name="Specht J."/>
            <person name="Grimwood J."/>
            <person name="Rokhsar D."/>
            <person name="Stacey G."/>
            <person name="Shoemaker R.C."/>
            <person name="Jackson S.A."/>
        </authorList>
    </citation>
    <scope>NUCLEOTIDE SEQUENCE</scope>
    <source>
        <strain evidence="2">cv. Williams 82</strain>
        <tissue evidence="1">Callus</tissue>
    </source>
</reference>
<dbReference type="Proteomes" id="UP000008827">
    <property type="component" value="Chromosome 2"/>
</dbReference>
<evidence type="ECO:0000313" key="3">
    <source>
        <dbReference type="Proteomes" id="UP000008827"/>
    </source>
</evidence>
<organism evidence="1">
    <name type="scientific">Glycine max</name>
    <name type="common">Soybean</name>
    <name type="synonym">Glycine hispida</name>
    <dbReference type="NCBI Taxonomy" id="3847"/>
    <lineage>
        <taxon>Eukaryota</taxon>
        <taxon>Viridiplantae</taxon>
        <taxon>Streptophyta</taxon>
        <taxon>Embryophyta</taxon>
        <taxon>Tracheophyta</taxon>
        <taxon>Spermatophyta</taxon>
        <taxon>Magnoliopsida</taxon>
        <taxon>eudicotyledons</taxon>
        <taxon>Gunneridae</taxon>
        <taxon>Pentapetalae</taxon>
        <taxon>rosids</taxon>
        <taxon>fabids</taxon>
        <taxon>Fabales</taxon>
        <taxon>Fabaceae</taxon>
        <taxon>Papilionoideae</taxon>
        <taxon>50 kb inversion clade</taxon>
        <taxon>NPAAA clade</taxon>
        <taxon>indigoferoid/millettioid clade</taxon>
        <taxon>Phaseoleae</taxon>
        <taxon>Glycine</taxon>
        <taxon>Glycine subgen. Soja</taxon>
    </lineage>
</organism>
<dbReference type="Gramene" id="KRH71202">
    <property type="protein sequence ID" value="KRH71202"/>
    <property type="gene ID" value="GLYMA_02G136400"/>
</dbReference>
<sequence length="93" mass="10839">MEKTDCPIAKILLKPELARRMIAWSIKLLEYDITYELRGTIRAQVLADFINEFHPPPLHFEQEWWTMRVGDFSNKHNSRVGVILEVPSDVAMA</sequence>
<evidence type="ECO:0000313" key="1">
    <source>
        <dbReference type="EMBL" id="KRH71202.1"/>
    </source>
</evidence>
<proteinExistence type="predicted"/>
<name>A0A0R0L1T6_SOYBN</name>
<dbReference type="EnsemblPlants" id="KRH71202">
    <property type="protein sequence ID" value="KRH71202"/>
    <property type="gene ID" value="GLYMA_02G136400"/>
</dbReference>
<reference evidence="2" key="2">
    <citation type="submission" date="2018-02" db="UniProtKB">
        <authorList>
            <consortium name="EnsemblPlants"/>
        </authorList>
    </citation>
    <scope>IDENTIFICATION</scope>
    <source>
        <strain evidence="2">Williams 82</strain>
    </source>
</reference>
<protein>
    <submittedName>
        <fullName evidence="1 2">Uncharacterized protein</fullName>
    </submittedName>
</protein>
<gene>
    <name evidence="1" type="ORF">GLYMA_02G136400</name>
</gene>
<dbReference type="EMBL" id="CM000835">
    <property type="protein sequence ID" value="KRH71202.1"/>
    <property type="molecule type" value="Genomic_DNA"/>
</dbReference>
<evidence type="ECO:0000313" key="2">
    <source>
        <dbReference type="EnsemblPlants" id="KRH71202"/>
    </source>
</evidence>
<dbReference type="AlphaFoldDB" id="A0A0R0L1T6"/>
<dbReference type="OMA" id="LEYDITY"/>